<reference evidence="2" key="2">
    <citation type="submission" date="2023-05" db="EMBL/GenBank/DDBJ databases">
        <authorList>
            <consortium name="Lawrence Berkeley National Laboratory"/>
            <person name="Steindorff A."/>
            <person name="Hensen N."/>
            <person name="Bonometti L."/>
            <person name="Westerberg I."/>
            <person name="Brannstrom I.O."/>
            <person name="Guillou S."/>
            <person name="Cros-Aarteil S."/>
            <person name="Calhoun S."/>
            <person name="Haridas S."/>
            <person name="Kuo A."/>
            <person name="Mondo S."/>
            <person name="Pangilinan J."/>
            <person name="Riley R."/>
            <person name="Labutti K."/>
            <person name="Andreopoulos B."/>
            <person name="Lipzen A."/>
            <person name="Chen C."/>
            <person name="Yanf M."/>
            <person name="Daum C."/>
            <person name="Ng V."/>
            <person name="Clum A."/>
            <person name="Ohm R."/>
            <person name="Martin F."/>
            <person name="Silar P."/>
            <person name="Natvig D."/>
            <person name="Lalanne C."/>
            <person name="Gautier V."/>
            <person name="Ament-Velasquez S.L."/>
            <person name="Kruys A."/>
            <person name="Hutchinson M.I."/>
            <person name="Powell A.J."/>
            <person name="Barry K."/>
            <person name="Miller A.N."/>
            <person name="Grigoriev I.V."/>
            <person name="Debuchy R."/>
            <person name="Gladieux P."/>
            <person name="Thoren M.H."/>
            <person name="Johannesson H."/>
        </authorList>
    </citation>
    <scope>NUCLEOTIDE SEQUENCE</scope>
    <source>
        <strain evidence="2">CBS 315.58</strain>
    </source>
</reference>
<dbReference type="PANTHER" id="PTHR43441:SF5">
    <property type="entry name" value="FAMILY ACETYLTRANSFERASE, PUTATIVE-RELATED"/>
    <property type="match status" value="1"/>
</dbReference>
<dbReference type="EMBL" id="MU863896">
    <property type="protein sequence ID" value="KAK4202608.1"/>
    <property type="molecule type" value="Genomic_DNA"/>
</dbReference>
<keyword evidence="3" id="KW-1185">Reference proteome</keyword>
<accession>A0AAN6XKS5</accession>
<evidence type="ECO:0000259" key="1">
    <source>
        <dbReference type="Pfam" id="PF13302"/>
    </source>
</evidence>
<reference evidence="2" key="1">
    <citation type="journal article" date="2023" name="Mol. Phylogenet. Evol.">
        <title>Genome-scale phylogeny and comparative genomics of the fungal order Sordariales.</title>
        <authorList>
            <person name="Hensen N."/>
            <person name="Bonometti L."/>
            <person name="Westerberg I."/>
            <person name="Brannstrom I.O."/>
            <person name="Guillou S."/>
            <person name="Cros-Aarteil S."/>
            <person name="Calhoun S."/>
            <person name="Haridas S."/>
            <person name="Kuo A."/>
            <person name="Mondo S."/>
            <person name="Pangilinan J."/>
            <person name="Riley R."/>
            <person name="LaButti K."/>
            <person name="Andreopoulos B."/>
            <person name="Lipzen A."/>
            <person name="Chen C."/>
            <person name="Yan M."/>
            <person name="Daum C."/>
            <person name="Ng V."/>
            <person name="Clum A."/>
            <person name="Steindorff A."/>
            <person name="Ohm R.A."/>
            <person name="Martin F."/>
            <person name="Silar P."/>
            <person name="Natvig D.O."/>
            <person name="Lalanne C."/>
            <person name="Gautier V."/>
            <person name="Ament-Velasquez S.L."/>
            <person name="Kruys A."/>
            <person name="Hutchinson M.I."/>
            <person name="Powell A.J."/>
            <person name="Barry K."/>
            <person name="Miller A.N."/>
            <person name="Grigoriev I.V."/>
            <person name="Debuchy R."/>
            <person name="Gladieux P."/>
            <person name="Hiltunen Thoren M."/>
            <person name="Johannesson H."/>
        </authorList>
    </citation>
    <scope>NUCLEOTIDE SEQUENCE</scope>
    <source>
        <strain evidence="2">CBS 315.58</strain>
    </source>
</reference>
<comment type="caution">
    <text evidence="2">The sequence shown here is derived from an EMBL/GenBank/DDBJ whole genome shotgun (WGS) entry which is preliminary data.</text>
</comment>
<sequence length="238" mass="26297">MSQPHNFCFPIRTLSNDRVKLVPLSVEKHASSLVNQLIAHPELYAHMPLGPYTSTSDFVSSYLEKTSFPNPGYFTFAVIDLTRPASPEDSEGELAGMMSFMDTSTVHLSTEIGFVVVLPQYQRTHVTTNAVGLMLQYALDGPDRGGIGLRRVQWKTSSMNPASARAAERLGFRHEGVLRWHMVFRGGEEKGKVGNGRGLPPGGEKGDLGRDTVMMGLCWDDWEGGARKKVEGLMARRE</sequence>
<dbReference type="InterPro" id="IPR016181">
    <property type="entry name" value="Acyl_CoA_acyltransferase"/>
</dbReference>
<dbReference type="SUPFAM" id="SSF55729">
    <property type="entry name" value="Acyl-CoA N-acyltransferases (Nat)"/>
    <property type="match status" value="1"/>
</dbReference>
<gene>
    <name evidence="2" type="ORF">QBC40DRAFT_41204</name>
</gene>
<name>A0AAN6XKS5_9PEZI</name>
<dbReference type="Pfam" id="PF13302">
    <property type="entry name" value="Acetyltransf_3"/>
    <property type="match status" value="1"/>
</dbReference>
<evidence type="ECO:0000313" key="3">
    <source>
        <dbReference type="Proteomes" id="UP001303160"/>
    </source>
</evidence>
<dbReference type="Gene3D" id="3.40.630.30">
    <property type="match status" value="1"/>
</dbReference>
<dbReference type="GO" id="GO:0008999">
    <property type="term" value="F:protein-N-terminal-alanine acetyltransferase activity"/>
    <property type="evidence" value="ECO:0007669"/>
    <property type="project" value="TreeGrafter"/>
</dbReference>
<protein>
    <submittedName>
        <fullName evidence="2">Acetyltransferase</fullName>
    </submittedName>
</protein>
<dbReference type="GO" id="GO:1990189">
    <property type="term" value="F:protein N-terminal-serine acetyltransferase activity"/>
    <property type="evidence" value="ECO:0007669"/>
    <property type="project" value="TreeGrafter"/>
</dbReference>
<evidence type="ECO:0000313" key="2">
    <source>
        <dbReference type="EMBL" id="KAK4202608.1"/>
    </source>
</evidence>
<dbReference type="PANTHER" id="PTHR43441">
    <property type="entry name" value="RIBOSOMAL-PROTEIN-SERINE ACETYLTRANSFERASE"/>
    <property type="match status" value="1"/>
</dbReference>
<proteinExistence type="predicted"/>
<dbReference type="Proteomes" id="UP001303160">
    <property type="component" value="Unassembled WGS sequence"/>
</dbReference>
<feature type="domain" description="N-acetyltransferase" evidence="1">
    <location>
        <begin position="18"/>
        <end position="173"/>
    </location>
</feature>
<organism evidence="2 3">
    <name type="scientific">Triangularia verruculosa</name>
    <dbReference type="NCBI Taxonomy" id="2587418"/>
    <lineage>
        <taxon>Eukaryota</taxon>
        <taxon>Fungi</taxon>
        <taxon>Dikarya</taxon>
        <taxon>Ascomycota</taxon>
        <taxon>Pezizomycotina</taxon>
        <taxon>Sordariomycetes</taxon>
        <taxon>Sordariomycetidae</taxon>
        <taxon>Sordariales</taxon>
        <taxon>Podosporaceae</taxon>
        <taxon>Triangularia</taxon>
    </lineage>
</organism>
<dbReference type="InterPro" id="IPR051908">
    <property type="entry name" value="Ribosomal_N-acetyltransferase"/>
</dbReference>
<dbReference type="InterPro" id="IPR000182">
    <property type="entry name" value="GNAT_dom"/>
</dbReference>
<dbReference type="AlphaFoldDB" id="A0AAN6XKS5"/>